<organism evidence="2 3">
    <name type="scientific">Ephemerocybe angulata</name>
    <dbReference type="NCBI Taxonomy" id="980116"/>
    <lineage>
        <taxon>Eukaryota</taxon>
        <taxon>Fungi</taxon>
        <taxon>Dikarya</taxon>
        <taxon>Basidiomycota</taxon>
        <taxon>Agaricomycotina</taxon>
        <taxon>Agaricomycetes</taxon>
        <taxon>Agaricomycetidae</taxon>
        <taxon>Agaricales</taxon>
        <taxon>Agaricineae</taxon>
        <taxon>Psathyrellaceae</taxon>
        <taxon>Ephemerocybe</taxon>
    </lineage>
</organism>
<sequence>MSTPSHYRYVNPSGRNPRDSPLARDYQRRVAAGETVPPELCHPEISRPPTRRESQRRLDDKIKSYENDLIRLKRRRNTWSPISDLPSEVLSDIFLLSFLSSADSEAQLHRKALPENVRLSISHISYAWRTVALNSPELWATIHIRDTTKTTILALALQNSKGMPIAIEAHAIHNNIECVRRVLLTIPSRVKSLSLETESGAMRSILPNLQACKGMLNSLVLKNCGAAVGHLPGAGSILYMPNLRKLTLLGWTTFTSPSSPRPSAVVHLEVSSPQSTIIRPLLTYLRNAPRLKELTFSLETESQTHEEEVGIELPRLEHLCLRMKPRVLSTFLSAIRVFPTKHTPLLATISPMEADGADSITKAQSIVTSIHDLCVRSQFPAPSILSLGNTLSLFPLGTIEDNPLGISVIITAPLEEGLPSACQVSTTLDHFELHTAFHPSVRDWWFSRLDLISIWHPPPLEFWKALARAPTLRLLDFCVTERNDCFLQGLRDGLDKGGAAAALAERDSNYPGLESITVTFKGSGPITWDVDYARDLALLLRTRVKKLSELSFYGVSTQLASIKQDTTTYELLNHTSSTGIDWHSQIPEVFW</sequence>
<keyword evidence="3" id="KW-1185">Reference proteome</keyword>
<evidence type="ECO:0000313" key="2">
    <source>
        <dbReference type="EMBL" id="KAF5339349.1"/>
    </source>
</evidence>
<reference evidence="2 3" key="1">
    <citation type="journal article" date="2020" name="ISME J.">
        <title>Uncovering the hidden diversity of litter-decomposition mechanisms in mushroom-forming fungi.</title>
        <authorList>
            <person name="Floudas D."/>
            <person name="Bentzer J."/>
            <person name="Ahren D."/>
            <person name="Johansson T."/>
            <person name="Persson P."/>
            <person name="Tunlid A."/>
        </authorList>
    </citation>
    <scope>NUCLEOTIDE SEQUENCE [LARGE SCALE GENOMIC DNA]</scope>
    <source>
        <strain evidence="2 3">CBS 175.51</strain>
    </source>
</reference>
<name>A0A8H5CCQ2_9AGAR</name>
<dbReference type="EMBL" id="JAACJK010000008">
    <property type="protein sequence ID" value="KAF5339349.1"/>
    <property type="molecule type" value="Genomic_DNA"/>
</dbReference>
<feature type="region of interest" description="Disordered" evidence="1">
    <location>
        <begin position="1"/>
        <end position="57"/>
    </location>
</feature>
<dbReference type="AlphaFoldDB" id="A0A8H5CCQ2"/>
<accession>A0A8H5CCQ2</accession>
<feature type="compositionally biased region" description="Basic and acidic residues" evidence="1">
    <location>
        <begin position="41"/>
        <end position="57"/>
    </location>
</feature>
<feature type="compositionally biased region" description="Basic and acidic residues" evidence="1">
    <location>
        <begin position="16"/>
        <end position="28"/>
    </location>
</feature>
<dbReference type="OrthoDB" id="3023006at2759"/>
<proteinExistence type="predicted"/>
<protein>
    <recommendedName>
        <fullName evidence="4">F-box domain-containing protein</fullName>
    </recommendedName>
</protein>
<dbReference type="SUPFAM" id="SSF52047">
    <property type="entry name" value="RNI-like"/>
    <property type="match status" value="1"/>
</dbReference>
<comment type="caution">
    <text evidence="2">The sequence shown here is derived from an EMBL/GenBank/DDBJ whole genome shotgun (WGS) entry which is preliminary data.</text>
</comment>
<evidence type="ECO:0008006" key="4">
    <source>
        <dbReference type="Google" id="ProtNLM"/>
    </source>
</evidence>
<dbReference type="Proteomes" id="UP000541558">
    <property type="component" value="Unassembled WGS sequence"/>
</dbReference>
<gene>
    <name evidence="2" type="ORF">D9611_009857</name>
</gene>
<evidence type="ECO:0000256" key="1">
    <source>
        <dbReference type="SAM" id="MobiDB-lite"/>
    </source>
</evidence>
<evidence type="ECO:0000313" key="3">
    <source>
        <dbReference type="Proteomes" id="UP000541558"/>
    </source>
</evidence>